<name>A0AAW1CSN4_9HEMI</name>
<feature type="domain" description="Serine/threonine-protein kinase WNK CCTL2" evidence="2">
    <location>
        <begin position="1486"/>
        <end position="1560"/>
    </location>
</feature>
<gene>
    <name evidence="3" type="ORF">O3M35_001966</name>
</gene>
<evidence type="ECO:0000313" key="4">
    <source>
        <dbReference type="Proteomes" id="UP001461498"/>
    </source>
</evidence>
<reference evidence="3 4" key="1">
    <citation type="submission" date="2022-12" db="EMBL/GenBank/DDBJ databases">
        <title>Chromosome-level genome assembly of true bugs.</title>
        <authorList>
            <person name="Ma L."/>
            <person name="Li H."/>
        </authorList>
    </citation>
    <scope>NUCLEOTIDE SEQUENCE [LARGE SCALE GENOMIC DNA]</scope>
    <source>
        <strain evidence="3">Lab_2022b</strain>
    </source>
</reference>
<evidence type="ECO:0000313" key="3">
    <source>
        <dbReference type="EMBL" id="KAK9500768.1"/>
    </source>
</evidence>
<dbReference type="Proteomes" id="UP001461498">
    <property type="component" value="Unassembled WGS sequence"/>
</dbReference>
<dbReference type="EMBL" id="JAPXFL010000010">
    <property type="protein sequence ID" value="KAK9500768.1"/>
    <property type="molecule type" value="Genomic_DNA"/>
</dbReference>
<keyword evidence="4" id="KW-1185">Reference proteome</keyword>
<feature type="region of interest" description="Disordered" evidence="1">
    <location>
        <begin position="1438"/>
        <end position="1487"/>
    </location>
</feature>
<evidence type="ECO:0000256" key="1">
    <source>
        <dbReference type="SAM" id="MobiDB-lite"/>
    </source>
</evidence>
<protein>
    <recommendedName>
        <fullName evidence="2">Serine/threonine-protein kinase WNK CCTL2 domain-containing protein</fullName>
    </recommendedName>
</protein>
<dbReference type="Gene3D" id="3.10.20.90">
    <property type="entry name" value="Phosphatidylinositol 3-kinase Catalytic Subunit, Chain A, domain 1"/>
    <property type="match status" value="1"/>
</dbReference>
<dbReference type="Pfam" id="PF24889">
    <property type="entry name" value="CCTL2_WNK"/>
    <property type="match status" value="1"/>
</dbReference>
<sequence length="1592" mass="179382">MAKSGIINDEDYRSVERMLVAQITSLKKAREARKQQQEVHAFDDESMAALIGDLQSGEPSQISIQPDPTLMNPERIVTQEGVISPSQIDTSIAAGQHYVDERSVVYQDPSRVMLGQLPPETNYSQDLDGMHHLMPSSQVAYDHMQTGQINQDGVQQRISTVHTPQVPIAPQFDNLPQNAVPSADMQQHVSSVQQPPLDNVQHMNANIHYDTSKTIPDNVAHVVTSAQLPVDSMQQHRVSQVQIPQMQTQPQQQVTEGMQQILPPNVSATPIQQYDPQQIQSDVQRMSTVQPPQMSQLQQPPQVPVQQIQTITSQYDPNLHPVSMAEPVQTQRISTVQPPPQVQQISQPFTGQQTDSNFQQMANVQTSQMQTLPTETMQQRMSSVQLPPQFESQIHPDAVQQRGTIQTSQMHQYDNTPADIQIQTSQSIPMDNLQQRISTVQVPNLQQQYEQPSQMHPDPLQRMSTVQPPQIHPDSQHRMSTVQPPQIHPDSQQRMSTVQPPQIHPDSQQRMSTVQPPQIHPDSQQRMSTVQPPQIHPDSQQIMSSVQPSQLHPDPQHRMSTVQAPPMHQDPQQRMSTIQPPQIHPDMQQRMSTVQPPQIQSDHQHRMSTVQTPQIHPDLQQRMSTVQAPQMHSDPQQRMSTVQPPQIHADAMQRLSTVQTPQIHPDAQQRMSTVQTPQMHPEPQPMLSGMQTPQVLQDPQQRLSTVQPPQMHLETQRLSTVSTPQVTHQFDQQNLQQTMTTLNSQPSQIQGETSQNIVQSVPMVQPVVSTSVTQPHIPEVHTSDIHRVSVAQAPCIQPHYDQQSQQRLSNVQAPQMQQANYEQPQTILVDQVPQMISSNQPLQQSQYECQPSRTIQQENEQQMYSMQQQQREHQIQAMQQLQEGAQNIMTSSQLNQSNFEHQQTQIEQMQRLSTVQPPQIPAQYDLSQLSQDNRQQRISTVQTPHISSQYDVSSQPIIQENIQQRLSTVQPPQMQAHYEQTSQPLHQENIQQRMSNVQIPQMNQSQLEQVPSSVQSMPITSQYDPQSQAINQEIRQRMSTVHMPHIPQSHYEQTAQTLPPEQMQPSVPTLTQNQVSQTLIDQSQQIQPQTSHVQQQPLPPRYEQMGHIPAESIPQTVTGMHQVQQVTQMQYYDQSAGLSQMQSLNTQQDVNKQNIHYQQQYDHQGYPPPDIQQTYPTSHISPQLTSDSSITLISQSNESNVTTHMELPHHDTQQLQTHIGSVPQNISEAQPNQLPPNIDGPNKMQRRIGTVQQPSLLEVQQGMTTLQYDQSTPSAELGRTQATFTAQGLSTEIPVAGIPHVQDTYHTVIPKDEPKPIELTSENTSVNISPQEIIQNPEIIQGGMPQFNQFLLPQPSQEPIGPIQTSRSTPAISDSAETVQLQQPVPVQPLKTAVTQLLQQQQPKGQRSISTVVAPTGITNPEQQQELLVRRHSAESIPVQNQELSSVDGVHEPSTENVLDDGSTSTQDGDGGTKRGPVKRRSRASGPKLQVLNVEAEGNVECQLDITKNKKVTFRFTMDEVVPQDIANNLMQEKLLGASQAELLVEQLNEVIKQLKENPTKLPVLEQPQSPARKPPAARVSFSYVLFHICFN</sequence>
<feature type="region of interest" description="Disordered" evidence="1">
    <location>
        <begin position="449"/>
        <end position="576"/>
    </location>
</feature>
<dbReference type="InterPro" id="IPR056865">
    <property type="entry name" value="CCTL2_WNK"/>
</dbReference>
<evidence type="ECO:0000259" key="2">
    <source>
        <dbReference type="Pfam" id="PF24889"/>
    </source>
</evidence>
<feature type="compositionally biased region" description="Polar residues" evidence="1">
    <location>
        <begin position="478"/>
        <end position="550"/>
    </location>
</feature>
<organism evidence="3 4">
    <name type="scientific">Rhynocoris fuscipes</name>
    <dbReference type="NCBI Taxonomy" id="488301"/>
    <lineage>
        <taxon>Eukaryota</taxon>
        <taxon>Metazoa</taxon>
        <taxon>Ecdysozoa</taxon>
        <taxon>Arthropoda</taxon>
        <taxon>Hexapoda</taxon>
        <taxon>Insecta</taxon>
        <taxon>Pterygota</taxon>
        <taxon>Neoptera</taxon>
        <taxon>Paraneoptera</taxon>
        <taxon>Hemiptera</taxon>
        <taxon>Heteroptera</taxon>
        <taxon>Panheteroptera</taxon>
        <taxon>Cimicomorpha</taxon>
        <taxon>Reduviidae</taxon>
        <taxon>Harpactorinae</taxon>
        <taxon>Harpactorini</taxon>
        <taxon>Rhynocoris</taxon>
    </lineage>
</organism>
<accession>A0AAW1CSN4</accession>
<comment type="caution">
    <text evidence="3">The sequence shown here is derived from an EMBL/GenBank/DDBJ whole genome shotgun (WGS) entry which is preliminary data.</text>
</comment>
<proteinExistence type="predicted"/>